<feature type="region of interest" description="Disordered" evidence="1">
    <location>
        <begin position="1"/>
        <end position="22"/>
    </location>
</feature>
<organism evidence="2 3">
    <name type="scientific">Iris pallida</name>
    <name type="common">Sweet iris</name>
    <dbReference type="NCBI Taxonomy" id="29817"/>
    <lineage>
        <taxon>Eukaryota</taxon>
        <taxon>Viridiplantae</taxon>
        <taxon>Streptophyta</taxon>
        <taxon>Embryophyta</taxon>
        <taxon>Tracheophyta</taxon>
        <taxon>Spermatophyta</taxon>
        <taxon>Magnoliopsida</taxon>
        <taxon>Liliopsida</taxon>
        <taxon>Asparagales</taxon>
        <taxon>Iridaceae</taxon>
        <taxon>Iridoideae</taxon>
        <taxon>Irideae</taxon>
        <taxon>Iris</taxon>
    </lineage>
</organism>
<sequence length="22" mass="2413">MSDPSYSNFTNTVNACVRPGHD</sequence>
<proteinExistence type="predicted"/>
<protein>
    <submittedName>
        <fullName evidence="2">Uncharacterized protein</fullName>
    </submittedName>
</protein>
<reference evidence="2" key="1">
    <citation type="journal article" date="2023" name="GigaByte">
        <title>Genome assembly of the bearded iris, Iris pallida Lam.</title>
        <authorList>
            <person name="Bruccoleri R.E."/>
            <person name="Oakeley E.J."/>
            <person name="Faust A.M.E."/>
            <person name="Altorfer M."/>
            <person name="Dessus-Babus S."/>
            <person name="Burckhardt D."/>
            <person name="Oertli M."/>
            <person name="Naumann U."/>
            <person name="Petersen F."/>
            <person name="Wong J."/>
        </authorList>
    </citation>
    <scope>NUCLEOTIDE SEQUENCE</scope>
    <source>
        <strain evidence="2">GSM-AAB239-AS_SAM_17_03QT</strain>
    </source>
</reference>
<reference evidence="2" key="2">
    <citation type="submission" date="2023-04" db="EMBL/GenBank/DDBJ databases">
        <authorList>
            <person name="Bruccoleri R.E."/>
            <person name="Oakeley E.J."/>
            <person name="Faust A.-M."/>
            <person name="Dessus-Babus S."/>
            <person name="Altorfer M."/>
            <person name="Burckhardt D."/>
            <person name="Oertli M."/>
            <person name="Naumann U."/>
            <person name="Petersen F."/>
            <person name="Wong J."/>
        </authorList>
    </citation>
    <scope>NUCLEOTIDE SEQUENCE</scope>
    <source>
        <strain evidence="2">GSM-AAB239-AS_SAM_17_03QT</strain>
        <tissue evidence="2">Leaf</tissue>
    </source>
</reference>
<feature type="compositionally biased region" description="Polar residues" evidence="1">
    <location>
        <begin position="1"/>
        <end position="14"/>
    </location>
</feature>
<dbReference type="AlphaFoldDB" id="A0AAX6DSQ5"/>
<keyword evidence="3" id="KW-1185">Reference proteome</keyword>
<accession>A0AAX6DSQ5</accession>
<gene>
    <name evidence="2" type="ORF">M6B38_229735</name>
</gene>
<dbReference type="EMBL" id="JANAVB010042078">
    <property type="protein sequence ID" value="KAJ6794766.1"/>
    <property type="molecule type" value="Genomic_DNA"/>
</dbReference>
<dbReference type="Proteomes" id="UP001140949">
    <property type="component" value="Unassembled WGS sequence"/>
</dbReference>
<evidence type="ECO:0000313" key="3">
    <source>
        <dbReference type="Proteomes" id="UP001140949"/>
    </source>
</evidence>
<evidence type="ECO:0000313" key="2">
    <source>
        <dbReference type="EMBL" id="KAJ6794766.1"/>
    </source>
</evidence>
<comment type="caution">
    <text evidence="2">The sequence shown here is derived from an EMBL/GenBank/DDBJ whole genome shotgun (WGS) entry which is preliminary data.</text>
</comment>
<evidence type="ECO:0000256" key="1">
    <source>
        <dbReference type="SAM" id="MobiDB-lite"/>
    </source>
</evidence>
<name>A0AAX6DSQ5_IRIPA</name>